<accession>A0A183LD06</accession>
<organism evidence="1 2">
    <name type="scientific">Schistosoma margrebowiei</name>
    <dbReference type="NCBI Taxonomy" id="48269"/>
    <lineage>
        <taxon>Eukaryota</taxon>
        <taxon>Metazoa</taxon>
        <taxon>Spiralia</taxon>
        <taxon>Lophotrochozoa</taxon>
        <taxon>Platyhelminthes</taxon>
        <taxon>Trematoda</taxon>
        <taxon>Digenea</taxon>
        <taxon>Strigeidida</taxon>
        <taxon>Schistosomatoidea</taxon>
        <taxon>Schistosomatidae</taxon>
        <taxon>Schistosoma</taxon>
    </lineage>
</organism>
<dbReference type="Proteomes" id="UP000277204">
    <property type="component" value="Unassembled WGS sequence"/>
</dbReference>
<evidence type="ECO:0000313" key="1">
    <source>
        <dbReference type="EMBL" id="VDO52555.1"/>
    </source>
</evidence>
<gene>
    <name evidence="1" type="ORF">SMRZ_LOCUS1681</name>
</gene>
<evidence type="ECO:0000313" key="2">
    <source>
        <dbReference type="Proteomes" id="UP000277204"/>
    </source>
</evidence>
<protein>
    <submittedName>
        <fullName evidence="1">Uncharacterized protein</fullName>
    </submittedName>
</protein>
<name>A0A183LD06_9TREM</name>
<keyword evidence="2" id="KW-1185">Reference proteome</keyword>
<dbReference type="AlphaFoldDB" id="A0A183LD06"/>
<sequence length="55" mass="5903">MAVGGSRQETLDTGFVLLGTRQQGVPVILRELVLPDGFDPVSPSFTVRDVTTELS</sequence>
<proteinExistence type="predicted"/>
<reference evidence="1 2" key="1">
    <citation type="submission" date="2018-11" db="EMBL/GenBank/DDBJ databases">
        <authorList>
            <consortium name="Pathogen Informatics"/>
        </authorList>
    </citation>
    <scope>NUCLEOTIDE SEQUENCE [LARGE SCALE GENOMIC DNA]</scope>
    <source>
        <strain evidence="1 2">Zambia</strain>
    </source>
</reference>
<dbReference type="EMBL" id="UZAI01000385">
    <property type="protein sequence ID" value="VDO52555.1"/>
    <property type="molecule type" value="Genomic_DNA"/>
</dbReference>